<proteinExistence type="predicted"/>
<comment type="caution">
    <text evidence="1">The sequence shown here is derived from an EMBL/GenBank/DDBJ whole genome shotgun (WGS) entry which is preliminary data.</text>
</comment>
<dbReference type="AlphaFoldDB" id="A0A918LND6"/>
<gene>
    <name evidence="1" type="ORF">GCM10014713_22290</name>
</gene>
<organism evidence="1 2">
    <name type="scientific">Streptomyces purpureus</name>
    <dbReference type="NCBI Taxonomy" id="1951"/>
    <lineage>
        <taxon>Bacteria</taxon>
        <taxon>Bacillati</taxon>
        <taxon>Actinomycetota</taxon>
        <taxon>Actinomycetes</taxon>
        <taxon>Kitasatosporales</taxon>
        <taxon>Streptomycetaceae</taxon>
        <taxon>Streptomyces</taxon>
    </lineage>
</organism>
<evidence type="ECO:0000313" key="2">
    <source>
        <dbReference type="Proteomes" id="UP000619486"/>
    </source>
</evidence>
<reference evidence="1" key="1">
    <citation type="journal article" date="2014" name="Int. J. Syst. Evol. Microbiol.">
        <title>Complete genome sequence of Corynebacterium casei LMG S-19264T (=DSM 44701T), isolated from a smear-ripened cheese.</title>
        <authorList>
            <consortium name="US DOE Joint Genome Institute (JGI-PGF)"/>
            <person name="Walter F."/>
            <person name="Albersmeier A."/>
            <person name="Kalinowski J."/>
            <person name="Ruckert C."/>
        </authorList>
    </citation>
    <scope>NUCLEOTIDE SEQUENCE</scope>
    <source>
        <strain evidence="1">JCM 3172</strain>
    </source>
</reference>
<dbReference type="EMBL" id="BMQQ01000006">
    <property type="protein sequence ID" value="GGT28229.1"/>
    <property type="molecule type" value="Genomic_DNA"/>
</dbReference>
<sequence>MPCRAGEAASTGVETVSVPVSAVFAGADGRTSVMVLGAGGAQTRIEVTTGATGDGYVEIRPRTAGQVTEGTRVITGVRTDASLAGQSGTGESAP</sequence>
<protein>
    <submittedName>
        <fullName evidence="1">Uncharacterized protein</fullName>
    </submittedName>
</protein>
<accession>A0A918LND6</accession>
<dbReference type="Gene3D" id="2.40.420.20">
    <property type="match status" value="1"/>
</dbReference>
<dbReference type="Proteomes" id="UP000619486">
    <property type="component" value="Unassembled WGS sequence"/>
</dbReference>
<reference evidence="1" key="2">
    <citation type="submission" date="2020-09" db="EMBL/GenBank/DDBJ databases">
        <authorList>
            <person name="Sun Q."/>
            <person name="Ohkuma M."/>
        </authorList>
    </citation>
    <scope>NUCLEOTIDE SEQUENCE</scope>
    <source>
        <strain evidence="1">JCM 3172</strain>
    </source>
</reference>
<name>A0A918LND6_9ACTN</name>
<evidence type="ECO:0000313" key="1">
    <source>
        <dbReference type="EMBL" id="GGT28229.1"/>
    </source>
</evidence>
<keyword evidence="2" id="KW-1185">Reference proteome</keyword>